<name>W9HA12_9PROT</name>
<comment type="caution">
    <text evidence="1">The sequence shown here is derived from an EMBL/GenBank/DDBJ whole genome shotgun (WGS) entry which is preliminary data.</text>
</comment>
<proteinExistence type="predicted"/>
<accession>W9HA12</accession>
<dbReference type="AlphaFoldDB" id="W9HA12"/>
<evidence type="ECO:0000313" key="2">
    <source>
        <dbReference type="Proteomes" id="UP000019486"/>
    </source>
</evidence>
<reference evidence="1 2" key="1">
    <citation type="submission" date="2013-08" db="EMBL/GenBank/DDBJ databases">
        <title>The genome sequence of Skermanella stibiiresistens.</title>
        <authorList>
            <person name="Zhu W."/>
            <person name="Wang G."/>
        </authorList>
    </citation>
    <scope>NUCLEOTIDE SEQUENCE [LARGE SCALE GENOMIC DNA]</scope>
    <source>
        <strain evidence="1 2">SB22</strain>
    </source>
</reference>
<sequence>MSTLMPYDDNLNPIPVLRLKPGGAHQILAGSTSTRNAIPFAPQTRVIGIFATGPLFIASGDAEVTASTADHYFPENTYYDIALGDGLRPCHSHLAVLAATGSCTVHISEKE</sequence>
<dbReference type="RefSeq" id="WP_037451282.1">
    <property type="nucleotide sequence ID" value="NZ_AVFL01000007.1"/>
</dbReference>
<dbReference type="EMBL" id="AVFL01000007">
    <property type="protein sequence ID" value="EWY40653.1"/>
    <property type="molecule type" value="Genomic_DNA"/>
</dbReference>
<keyword evidence="2" id="KW-1185">Reference proteome</keyword>
<dbReference type="STRING" id="1385369.N825_34865"/>
<evidence type="ECO:0000313" key="1">
    <source>
        <dbReference type="EMBL" id="EWY40653.1"/>
    </source>
</evidence>
<gene>
    <name evidence="1" type="ORF">N825_34865</name>
</gene>
<dbReference type="Proteomes" id="UP000019486">
    <property type="component" value="Unassembled WGS sequence"/>
</dbReference>
<dbReference type="OrthoDB" id="7305992at2"/>
<protein>
    <submittedName>
        <fullName evidence="1">Uncharacterized protein</fullName>
    </submittedName>
</protein>
<organism evidence="1 2">
    <name type="scientific">Skermanella stibiiresistens SB22</name>
    <dbReference type="NCBI Taxonomy" id="1385369"/>
    <lineage>
        <taxon>Bacteria</taxon>
        <taxon>Pseudomonadati</taxon>
        <taxon>Pseudomonadota</taxon>
        <taxon>Alphaproteobacteria</taxon>
        <taxon>Rhodospirillales</taxon>
        <taxon>Azospirillaceae</taxon>
        <taxon>Skermanella</taxon>
    </lineage>
</organism>